<keyword evidence="4" id="KW-1185">Reference proteome</keyword>
<keyword evidence="2" id="KW-0472">Membrane</keyword>
<feature type="transmembrane region" description="Helical" evidence="2">
    <location>
        <begin position="196"/>
        <end position="218"/>
    </location>
</feature>
<dbReference type="EMBL" id="DAKRPA010000050">
    <property type="protein sequence ID" value="DBA01318.1"/>
    <property type="molecule type" value="Genomic_DNA"/>
</dbReference>
<keyword evidence="2" id="KW-1133">Transmembrane helix</keyword>
<reference evidence="3" key="2">
    <citation type="journal article" date="2023" name="Microbiol Resour">
        <title>Decontamination and Annotation of the Draft Genome Sequence of the Oomycete Lagenidium giganteum ARSEF 373.</title>
        <authorList>
            <person name="Morgan W.R."/>
            <person name="Tartar A."/>
        </authorList>
    </citation>
    <scope>NUCLEOTIDE SEQUENCE</scope>
    <source>
        <strain evidence="3">ARSEF 373</strain>
    </source>
</reference>
<feature type="compositionally biased region" description="Polar residues" evidence="1">
    <location>
        <begin position="51"/>
        <end position="69"/>
    </location>
</feature>
<organism evidence="3 4">
    <name type="scientific">Lagenidium giganteum</name>
    <dbReference type="NCBI Taxonomy" id="4803"/>
    <lineage>
        <taxon>Eukaryota</taxon>
        <taxon>Sar</taxon>
        <taxon>Stramenopiles</taxon>
        <taxon>Oomycota</taxon>
        <taxon>Peronosporomycetes</taxon>
        <taxon>Pythiales</taxon>
        <taxon>Pythiaceae</taxon>
    </lineage>
</organism>
<comment type="caution">
    <text evidence="3">The sequence shown here is derived from an EMBL/GenBank/DDBJ whole genome shotgun (WGS) entry which is preliminary data.</text>
</comment>
<evidence type="ECO:0000313" key="3">
    <source>
        <dbReference type="EMBL" id="DBA01318.1"/>
    </source>
</evidence>
<dbReference type="AlphaFoldDB" id="A0AAV2Z1P6"/>
<protein>
    <submittedName>
        <fullName evidence="3">Uncharacterized protein</fullName>
    </submittedName>
</protein>
<keyword evidence="2" id="KW-0812">Transmembrane</keyword>
<dbReference type="Proteomes" id="UP001146120">
    <property type="component" value="Unassembled WGS sequence"/>
</dbReference>
<feature type="compositionally biased region" description="Low complexity" evidence="1">
    <location>
        <begin position="40"/>
        <end position="50"/>
    </location>
</feature>
<sequence>MIIDLASVSKLSSLDTIEGDDITRELLRQTRNKLDRIMASSVSNQSSPVSTGQPRSNARNDASPSTNDDGSWDGRPLTNYHLQQMGLVKEKVNIYAPLEEQKRQIRQVLAQQYQQPTKQHGHNVLPSHQTLAAKRRLDSDASTTDSDYIPSESGMDTGSTALSDDTEDSTTNNSTASDSDSESTQLVRSHVMFDSWFVWLPVYLLSFCVLVLALLLAVDTADERYHFCQLTPDTAVSLSSTSEGTRVPVV</sequence>
<proteinExistence type="predicted"/>
<gene>
    <name evidence="3" type="ORF">N0F65_001823</name>
</gene>
<evidence type="ECO:0000313" key="4">
    <source>
        <dbReference type="Proteomes" id="UP001146120"/>
    </source>
</evidence>
<name>A0AAV2Z1P6_9STRA</name>
<feature type="compositionally biased region" description="Low complexity" evidence="1">
    <location>
        <begin position="169"/>
        <end position="183"/>
    </location>
</feature>
<accession>A0AAV2Z1P6</accession>
<feature type="region of interest" description="Disordered" evidence="1">
    <location>
        <begin position="136"/>
        <end position="183"/>
    </location>
</feature>
<evidence type="ECO:0000256" key="2">
    <source>
        <dbReference type="SAM" id="Phobius"/>
    </source>
</evidence>
<evidence type="ECO:0000256" key="1">
    <source>
        <dbReference type="SAM" id="MobiDB-lite"/>
    </source>
</evidence>
<reference evidence="3" key="1">
    <citation type="submission" date="2022-11" db="EMBL/GenBank/DDBJ databases">
        <authorList>
            <person name="Morgan W.R."/>
            <person name="Tartar A."/>
        </authorList>
    </citation>
    <scope>NUCLEOTIDE SEQUENCE</scope>
    <source>
        <strain evidence="3">ARSEF 373</strain>
    </source>
</reference>
<feature type="region of interest" description="Disordered" evidence="1">
    <location>
        <begin position="37"/>
        <end position="77"/>
    </location>
</feature>